<sequence>MTTKSVLLIGANGTLGAKTLGRPRRSQVIQAQRPQESRFPGDQESRMRQTRCRPSRSTMTIGLLSVCWRAKMRHRAL</sequence>
<feature type="compositionally biased region" description="Basic and acidic residues" evidence="1">
    <location>
        <begin position="35"/>
        <end position="47"/>
    </location>
</feature>
<dbReference type="AlphaFoldDB" id="H1V984"/>
<dbReference type="Proteomes" id="UP000007174">
    <property type="component" value="Unassembled WGS sequence"/>
</dbReference>
<evidence type="ECO:0000256" key="1">
    <source>
        <dbReference type="SAM" id="MobiDB-lite"/>
    </source>
</evidence>
<gene>
    <name evidence="2" type="ORF">CH063_08270</name>
</gene>
<dbReference type="HOGENOM" id="CLU_2637935_0_0_1"/>
<organism evidence="2 3">
    <name type="scientific">Colletotrichum higginsianum (strain IMI 349063)</name>
    <name type="common">Crucifer anthracnose fungus</name>
    <dbReference type="NCBI Taxonomy" id="759273"/>
    <lineage>
        <taxon>Eukaryota</taxon>
        <taxon>Fungi</taxon>
        <taxon>Dikarya</taxon>
        <taxon>Ascomycota</taxon>
        <taxon>Pezizomycotina</taxon>
        <taxon>Sordariomycetes</taxon>
        <taxon>Hypocreomycetidae</taxon>
        <taxon>Glomerellales</taxon>
        <taxon>Glomerellaceae</taxon>
        <taxon>Colletotrichum</taxon>
        <taxon>Colletotrichum destructivum species complex</taxon>
    </lineage>
</organism>
<proteinExistence type="predicted"/>
<evidence type="ECO:0000313" key="2">
    <source>
        <dbReference type="EMBL" id="CCF36787.1"/>
    </source>
</evidence>
<accession>H1V984</accession>
<reference evidence="3" key="1">
    <citation type="journal article" date="2012" name="Nat. Genet.">
        <title>Lifestyle transitions in plant pathogenic Colletotrichum fungi deciphered by genome and transcriptome analyses.</title>
        <authorList>
            <person name="O'Connell R.J."/>
            <person name="Thon M.R."/>
            <person name="Hacquard S."/>
            <person name="Amyotte S.G."/>
            <person name="Kleemann J."/>
            <person name="Torres M.F."/>
            <person name="Damm U."/>
            <person name="Buiate E.A."/>
            <person name="Epstein L."/>
            <person name="Alkan N."/>
            <person name="Altmueller J."/>
            <person name="Alvarado-Balderrama L."/>
            <person name="Bauser C.A."/>
            <person name="Becker C."/>
            <person name="Birren B.W."/>
            <person name="Chen Z."/>
            <person name="Choi J."/>
            <person name="Crouch J.A."/>
            <person name="Duvick J.P."/>
            <person name="Farman M.A."/>
            <person name="Gan P."/>
            <person name="Heiman D."/>
            <person name="Henrissat B."/>
            <person name="Howard R.J."/>
            <person name="Kabbage M."/>
            <person name="Koch C."/>
            <person name="Kracher B."/>
            <person name="Kubo Y."/>
            <person name="Law A.D."/>
            <person name="Lebrun M.-H."/>
            <person name="Lee Y.-H."/>
            <person name="Miyara I."/>
            <person name="Moore N."/>
            <person name="Neumann U."/>
            <person name="Nordstroem K."/>
            <person name="Panaccione D.G."/>
            <person name="Panstruga R."/>
            <person name="Place M."/>
            <person name="Proctor R.H."/>
            <person name="Prusky D."/>
            <person name="Rech G."/>
            <person name="Reinhardt R."/>
            <person name="Rollins J.A."/>
            <person name="Rounsley S."/>
            <person name="Schardl C.L."/>
            <person name="Schwartz D.C."/>
            <person name="Shenoy N."/>
            <person name="Shirasu K."/>
            <person name="Sikhakolli U.R."/>
            <person name="Stueber K."/>
            <person name="Sukno S.A."/>
            <person name="Sweigard J.A."/>
            <person name="Takano Y."/>
            <person name="Takahara H."/>
            <person name="Trail F."/>
            <person name="van der Does H.C."/>
            <person name="Voll L.M."/>
            <person name="Will I."/>
            <person name="Young S."/>
            <person name="Zeng Q."/>
            <person name="Zhang J."/>
            <person name="Zhou S."/>
            <person name="Dickman M.B."/>
            <person name="Schulze-Lefert P."/>
            <person name="Ver Loren van Themaat E."/>
            <person name="Ma L.-J."/>
            <person name="Vaillancourt L.J."/>
        </authorList>
    </citation>
    <scope>NUCLEOTIDE SEQUENCE [LARGE SCALE GENOMIC DNA]</scope>
    <source>
        <strain evidence="3">IMI 349063</strain>
    </source>
</reference>
<evidence type="ECO:0000313" key="3">
    <source>
        <dbReference type="Proteomes" id="UP000007174"/>
    </source>
</evidence>
<protein>
    <submittedName>
        <fullName evidence="2">Uncharacterized protein</fullName>
    </submittedName>
</protein>
<feature type="region of interest" description="Disordered" evidence="1">
    <location>
        <begin position="18"/>
        <end position="55"/>
    </location>
</feature>
<name>H1V984_COLHI</name>
<dbReference type="EMBL" id="CACQ02002140">
    <property type="protein sequence ID" value="CCF36787.1"/>
    <property type="molecule type" value="Genomic_DNA"/>
</dbReference>